<dbReference type="PANTHER" id="PTHR18978:SF1">
    <property type="entry name" value="GRIP1-ASSOCIATED PROTEIN 1"/>
    <property type="match status" value="1"/>
</dbReference>
<evidence type="ECO:0000313" key="4">
    <source>
        <dbReference type="Proteomes" id="UP000324091"/>
    </source>
</evidence>
<feature type="coiled-coil region" evidence="1">
    <location>
        <begin position="891"/>
        <end position="932"/>
    </location>
</feature>
<feature type="region of interest" description="Disordered" evidence="2">
    <location>
        <begin position="782"/>
        <end position="807"/>
    </location>
</feature>
<dbReference type="InterPro" id="IPR026204">
    <property type="entry name" value="GRIPAP1"/>
</dbReference>
<dbReference type="AlphaFoldDB" id="A0A5C6MQD7"/>
<protein>
    <submittedName>
        <fullName evidence="3">GRIP1-associated protein 1</fullName>
    </submittedName>
</protein>
<feature type="coiled-coil region" evidence="1">
    <location>
        <begin position="36"/>
        <end position="88"/>
    </location>
</feature>
<gene>
    <name evidence="3" type="ORF">D4764_08G0003580</name>
</gene>
<dbReference type="Proteomes" id="UP000324091">
    <property type="component" value="Chromosome 8"/>
</dbReference>
<dbReference type="PANTHER" id="PTHR18978">
    <property type="entry name" value="GRIP-1 ASSOCIATED PROTEIN 1"/>
    <property type="match status" value="1"/>
</dbReference>
<evidence type="ECO:0000256" key="1">
    <source>
        <dbReference type="SAM" id="Coils"/>
    </source>
</evidence>
<organism evidence="3 4">
    <name type="scientific">Takifugu flavidus</name>
    <name type="common">sansaifugu</name>
    <dbReference type="NCBI Taxonomy" id="433684"/>
    <lineage>
        <taxon>Eukaryota</taxon>
        <taxon>Metazoa</taxon>
        <taxon>Chordata</taxon>
        <taxon>Craniata</taxon>
        <taxon>Vertebrata</taxon>
        <taxon>Euteleostomi</taxon>
        <taxon>Actinopterygii</taxon>
        <taxon>Neopterygii</taxon>
        <taxon>Teleostei</taxon>
        <taxon>Neoteleostei</taxon>
        <taxon>Acanthomorphata</taxon>
        <taxon>Eupercaria</taxon>
        <taxon>Tetraodontiformes</taxon>
        <taxon>Tetradontoidea</taxon>
        <taxon>Tetraodontidae</taxon>
        <taxon>Takifugu</taxon>
    </lineage>
</organism>
<feature type="compositionally biased region" description="Polar residues" evidence="2">
    <location>
        <begin position="782"/>
        <end position="799"/>
    </location>
</feature>
<name>A0A5C6MQD7_9TELE</name>
<dbReference type="GO" id="GO:0098837">
    <property type="term" value="C:postsynaptic recycling endosome"/>
    <property type="evidence" value="ECO:0007669"/>
    <property type="project" value="TreeGrafter"/>
</dbReference>
<comment type="caution">
    <text evidence="3">The sequence shown here is derived from an EMBL/GenBank/DDBJ whole genome shotgun (WGS) entry which is preliminary data.</text>
</comment>
<keyword evidence="1" id="KW-0175">Coiled coil</keyword>
<feature type="region of interest" description="Disordered" evidence="2">
    <location>
        <begin position="167"/>
        <end position="202"/>
    </location>
</feature>
<evidence type="ECO:0000256" key="2">
    <source>
        <dbReference type="SAM" id="MobiDB-lite"/>
    </source>
</evidence>
<dbReference type="GO" id="GO:0098978">
    <property type="term" value="C:glutamatergic synapse"/>
    <property type="evidence" value="ECO:0007669"/>
    <property type="project" value="TreeGrafter"/>
</dbReference>
<dbReference type="GO" id="GO:0099152">
    <property type="term" value="P:regulation of neurotransmitter receptor transport, endosome to postsynaptic membrane"/>
    <property type="evidence" value="ECO:0007669"/>
    <property type="project" value="TreeGrafter"/>
</dbReference>
<accession>A0A5C6MQD7</accession>
<evidence type="ECO:0000313" key="3">
    <source>
        <dbReference type="EMBL" id="TWW56371.1"/>
    </source>
</evidence>
<feature type="coiled-coil region" evidence="1">
    <location>
        <begin position="355"/>
        <end position="740"/>
    </location>
</feature>
<dbReference type="GO" id="GO:0098998">
    <property type="term" value="C:extrinsic component of postsynaptic early endosome membrane"/>
    <property type="evidence" value="ECO:0007669"/>
    <property type="project" value="TreeGrafter"/>
</dbReference>
<feature type="coiled-coil region" evidence="1">
    <location>
        <begin position="275"/>
        <end position="320"/>
    </location>
</feature>
<feature type="compositionally biased region" description="Low complexity" evidence="2">
    <location>
        <begin position="167"/>
        <end position="190"/>
    </location>
</feature>
<feature type="coiled-coil region" evidence="1">
    <location>
        <begin position="808"/>
        <end position="835"/>
    </location>
</feature>
<dbReference type="GO" id="GO:1905244">
    <property type="term" value="P:regulation of modification of synaptic structure"/>
    <property type="evidence" value="ECO:0007669"/>
    <property type="project" value="TreeGrafter"/>
</dbReference>
<dbReference type="EMBL" id="RHFK02000021">
    <property type="protein sequence ID" value="TWW56371.1"/>
    <property type="molecule type" value="Genomic_DNA"/>
</dbReference>
<reference evidence="3 4" key="1">
    <citation type="submission" date="2019-04" db="EMBL/GenBank/DDBJ databases">
        <title>Chromosome genome assembly for Takifugu flavidus.</title>
        <authorList>
            <person name="Xiao S."/>
        </authorList>
    </citation>
    <scope>NUCLEOTIDE SEQUENCE [LARGE SCALE GENOMIC DNA]</scope>
    <source>
        <strain evidence="3">HTHZ2018</strain>
        <tissue evidence="3">Muscle</tissue>
    </source>
</reference>
<keyword evidence="4" id="KW-1185">Reference proteome</keyword>
<proteinExistence type="predicted"/>
<dbReference type="GO" id="GO:0099158">
    <property type="term" value="P:regulation of recycling endosome localization within postsynapse"/>
    <property type="evidence" value="ECO:0007669"/>
    <property type="project" value="TreeGrafter"/>
</dbReference>
<sequence>MFVSELNAVRQKNVGLERDFIKAQKALNKSKKAQEVEALLGENEMLQGKLHSQEEDFRLQNSTLMTELSKLCTQIEELEQENKGLKEAGGGGSSATSNAASSPVDGELLRLQAENATLQKQMKGVQLYLPQGAGQLCQKSPRQDRIMAVGLSAAALQDRCDRQIPSVSVDGDGAAGASGSAEASAAGASEQETKPQQQLEHTGKQLHVFQKKEGRRHLAAVCVWPNRLPLLCAAPPLGLSEKSVEKIVAKQAALGWSAALCPITHCFGPELEMALNTEQEEKRLLKEQIQHLETAKQAETSRLQEELAKLAEKLKKKQESSLLVPSGPIRMAGPCAAQVPPESFQRLQGEKEVLYNDSRTKIDELNQRKEEEVKALNSCIQKLQSDVAAASQTSAELKEELLSKEKEHESALQNLKDQAAKQSAVSQERVENILQENDALRTNLAALEQIQTVKTQEMNLLREQQEALTAELSQRRAEYEALSAQRDDLASQLQESSFANRKLLEQLTEEGHEKDRLLTELDEAKKTAEKRKAMLDEMAIQLNQEKSNHKEALSDLKLQHEKEILGVRARYEKELRGLHEDKNRSEEEIRQQLRDEKARTKELEGLQLRVEELQAQVMSMEGTKGWFERRLKEAEEKIEKKSLEHQDEIEKLQSEHQLRLVEKQSEMERLKEQLVEVEKQRDELNNTIGKLRQEIRDTVDGQRILEKKGSATLKDLKRQLQLERKRADKLQERLQEILTNTKTRTGLEELVLSEINSPSRSQPTGDSSSVSSFSYKDMMKETQTTNQNKSGGGSPQSQRPADLSDDEVSELFQRLAEVQQEKWMLEEKVKHLEVSCSSMAEDICRKSAIIETYVMDSRIDVSGSVAGGYSSSQGDRGGLGSVLRDLVKPGDENLREMNKKLQNMLEEQLTKNMHLQKDLELLSQELVRLGKDSAPAGSTARSE</sequence>
<dbReference type="GO" id="GO:0098887">
    <property type="term" value="P:neurotransmitter receptor transport, endosome to postsynaptic membrane"/>
    <property type="evidence" value="ECO:0007669"/>
    <property type="project" value="TreeGrafter"/>
</dbReference>